<organism evidence="2 3">
    <name type="scientific">Candidatus Avoscillospira stercorigallinarum</name>
    <dbReference type="NCBI Taxonomy" id="2840708"/>
    <lineage>
        <taxon>Bacteria</taxon>
        <taxon>Bacillati</taxon>
        <taxon>Bacillota</taxon>
        <taxon>Clostridia</taxon>
        <taxon>Eubacteriales</taxon>
        <taxon>Oscillospiraceae</taxon>
        <taxon>Oscillospiraceae incertae sedis</taxon>
        <taxon>Candidatus Avoscillospira</taxon>
    </lineage>
</organism>
<dbReference type="InterPro" id="IPR052345">
    <property type="entry name" value="Rad_response_metalloprotease"/>
</dbReference>
<evidence type="ECO:0000313" key="3">
    <source>
        <dbReference type="Proteomes" id="UP000886874"/>
    </source>
</evidence>
<dbReference type="AlphaFoldDB" id="A0A9D0Z7A2"/>
<protein>
    <submittedName>
        <fullName evidence="2">ImmA/IrrE family metallo-endopeptidase</fullName>
    </submittedName>
</protein>
<dbReference type="Proteomes" id="UP000886874">
    <property type="component" value="Unassembled WGS sequence"/>
</dbReference>
<sequence>MLLRADVIHSKARAVVRRCGTRDALAVAEALGVYVHRLENLRDLLGMYTYRQRERHILLNARMEPGLMQLVCAHELGHDALHRQLARGGALPEFSLFDMRTAPEYEANAFAAHLLLDDDAVLEHLRQGRDVAELAALLGVHLNLVLVKLHEMNRLGWQLELPYVPRGDFLGKIKPEEGSGLGGTDVPCH</sequence>
<accession>A0A9D0Z7A2</accession>
<gene>
    <name evidence="2" type="ORF">IAA67_09000</name>
</gene>
<name>A0A9D0Z7A2_9FIRM</name>
<evidence type="ECO:0000313" key="2">
    <source>
        <dbReference type="EMBL" id="HIQ70452.1"/>
    </source>
</evidence>
<dbReference type="InterPro" id="IPR010359">
    <property type="entry name" value="IrrE_HExxH"/>
</dbReference>
<dbReference type="PANTHER" id="PTHR43236:SF1">
    <property type="entry name" value="BLL7220 PROTEIN"/>
    <property type="match status" value="1"/>
</dbReference>
<comment type="caution">
    <text evidence="2">The sequence shown here is derived from an EMBL/GenBank/DDBJ whole genome shotgun (WGS) entry which is preliminary data.</text>
</comment>
<reference evidence="2" key="2">
    <citation type="journal article" date="2021" name="PeerJ">
        <title>Extensive microbial diversity within the chicken gut microbiome revealed by metagenomics and culture.</title>
        <authorList>
            <person name="Gilroy R."/>
            <person name="Ravi A."/>
            <person name="Getino M."/>
            <person name="Pursley I."/>
            <person name="Horton D.L."/>
            <person name="Alikhan N.F."/>
            <person name="Baker D."/>
            <person name="Gharbi K."/>
            <person name="Hall N."/>
            <person name="Watson M."/>
            <person name="Adriaenssens E.M."/>
            <person name="Foster-Nyarko E."/>
            <person name="Jarju S."/>
            <person name="Secka A."/>
            <person name="Antonio M."/>
            <person name="Oren A."/>
            <person name="Chaudhuri R.R."/>
            <person name="La Ragione R."/>
            <person name="Hildebrand F."/>
            <person name="Pallen M.J."/>
        </authorList>
    </citation>
    <scope>NUCLEOTIDE SEQUENCE</scope>
    <source>
        <strain evidence="2">ChiSjej2B20-13462</strain>
    </source>
</reference>
<dbReference type="Gene3D" id="1.10.10.2910">
    <property type="match status" value="1"/>
</dbReference>
<feature type="domain" description="IrrE N-terminal-like" evidence="1">
    <location>
        <begin position="28"/>
        <end position="149"/>
    </location>
</feature>
<dbReference type="PANTHER" id="PTHR43236">
    <property type="entry name" value="ANTITOXIN HIGA1"/>
    <property type="match status" value="1"/>
</dbReference>
<proteinExistence type="predicted"/>
<evidence type="ECO:0000259" key="1">
    <source>
        <dbReference type="Pfam" id="PF06114"/>
    </source>
</evidence>
<reference evidence="2" key="1">
    <citation type="submission" date="2020-10" db="EMBL/GenBank/DDBJ databases">
        <authorList>
            <person name="Gilroy R."/>
        </authorList>
    </citation>
    <scope>NUCLEOTIDE SEQUENCE</scope>
    <source>
        <strain evidence="2">ChiSjej2B20-13462</strain>
    </source>
</reference>
<dbReference type="EMBL" id="DVFN01000129">
    <property type="protein sequence ID" value="HIQ70452.1"/>
    <property type="molecule type" value="Genomic_DNA"/>
</dbReference>
<dbReference type="Pfam" id="PF06114">
    <property type="entry name" value="Peptidase_M78"/>
    <property type="match status" value="1"/>
</dbReference>